<name>A0A160PCC1_9HYPH</name>
<reference evidence="1 2" key="1">
    <citation type="journal article" date="2016" name="Genome Announc.">
        <title>Complete Genome Sequence of Methylobacterium populi P-1M, Isolated from Pink-Pigmented Household Biofilm.</title>
        <authorList>
            <person name="Morohoshi T."/>
            <person name="Ikeda T."/>
        </authorList>
    </citation>
    <scope>NUCLEOTIDE SEQUENCE [LARGE SCALE GENOMIC DNA]</scope>
    <source>
        <strain evidence="1 2">P-1M</strain>
    </source>
</reference>
<evidence type="ECO:0000313" key="1">
    <source>
        <dbReference type="EMBL" id="BAU90046.1"/>
    </source>
</evidence>
<sequence>MALHIRDAETDRLVRLPAERKGVPLTEAVKLAVRNELEREERRPGLWERLKPLHERVAARPSTGLEADKAFFDGLNDE</sequence>
<dbReference type="Pfam" id="PF07704">
    <property type="entry name" value="PSK_trans_fac"/>
    <property type="match status" value="1"/>
</dbReference>
<dbReference type="EMBL" id="AP014809">
    <property type="protein sequence ID" value="BAU90046.1"/>
    <property type="molecule type" value="Genomic_DNA"/>
</dbReference>
<accession>A0A160PCC1</accession>
<organism evidence="1 2">
    <name type="scientific">Methylorubrum populi</name>
    <dbReference type="NCBI Taxonomy" id="223967"/>
    <lineage>
        <taxon>Bacteria</taxon>
        <taxon>Pseudomonadati</taxon>
        <taxon>Pseudomonadota</taxon>
        <taxon>Alphaproteobacteria</taxon>
        <taxon>Hyphomicrobiales</taxon>
        <taxon>Methylobacteriaceae</taxon>
        <taxon>Methylorubrum</taxon>
    </lineage>
</organism>
<dbReference type="AlphaFoldDB" id="A0A160PCC1"/>
<evidence type="ECO:0000313" key="2">
    <source>
        <dbReference type="Proteomes" id="UP000218288"/>
    </source>
</evidence>
<dbReference type="RefSeq" id="WP_096484447.1">
    <property type="nucleotide sequence ID" value="NZ_AP014809.1"/>
</dbReference>
<gene>
    <name evidence="1" type="ORF">MPPM_1441</name>
</gene>
<dbReference type="OrthoDB" id="9814421at2"/>
<dbReference type="InterPro" id="IPR011660">
    <property type="entry name" value="VapB-like"/>
</dbReference>
<proteinExistence type="predicted"/>
<protein>
    <submittedName>
        <fullName evidence="1">Protein transcription factor</fullName>
    </submittedName>
</protein>
<dbReference type="Proteomes" id="UP000218288">
    <property type="component" value="Chromosome"/>
</dbReference>